<keyword evidence="2" id="KW-1185">Reference proteome</keyword>
<accession>A0AA41SFF7</accession>
<dbReference type="Proteomes" id="UP001177140">
    <property type="component" value="Unassembled WGS sequence"/>
</dbReference>
<sequence length="118" mass="13183">DVFILDDCQKKAALSIAGAIFRSKKSHWKSEGYKLSNTHAQNLASKPDALTEGQWKGLVNHWDDKETQKRAAENAEHRKQQKVKHTMGKKNVARCVAELAEENGGNPPTEGDVFIKPM</sequence>
<feature type="non-terminal residue" evidence="1">
    <location>
        <position position="118"/>
    </location>
</feature>
<reference evidence="1" key="1">
    <citation type="submission" date="2022-03" db="EMBL/GenBank/DDBJ databases">
        <title>A functionally conserved STORR gene fusion in Papaver species that diverged 16.8 million years ago.</title>
        <authorList>
            <person name="Catania T."/>
        </authorList>
    </citation>
    <scope>NUCLEOTIDE SEQUENCE</scope>
    <source>
        <strain evidence="1">S-191538</strain>
    </source>
</reference>
<organism evidence="1 2">
    <name type="scientific">Papaver nudicaule</name>
    <name type="common">Iceland poppy</name>
    <dbReference type="NCBI Taxonomy" id="74823"/>
    <lineage>
        <taxon>Eukaryota</taxon>
        <taxon>Viridiplantae</taxon>
        <taxon>Streptophyta</taxon>
        <taxon>Embryophyta</taxon>
        <taxon>Tracheophyta</taxon>
        <taxon>Spermatophyta</taxon>
        <taxon>Magnoliopsida</taxon>
        <taxon>Ranunculales</taxon>
        <taxon>Papaveraceae</taxon>
        <taxon>Papaveroideae</taxon>
        <taxon>Papaver</taxon>
    </lineage>
</organism>
<dbReference type="EMBL" id="JAJJMA010148645">
    <property type="protein sequence ID" value="MCL7034694.1"/>
    <property type="molecule type" value="Genomic_DNA"/>
</dbReference>
<evidence type="ECO:0000313" key="2">
    <source>
        <dbReference type="Proteomes" id="UP001177140"/>
    </source>
</evidence>
<dbReference type="Pfam" id="PF03004">
    <property type="entry name" value="Transposase_24"/>
    <property type="match status" value="1"/>
</dbReference>
<dbReference type="PANTHER" id="PTHR33144:SF48">
    <property type="entry name" value="PLANT TRANSPOSASE (PTTA_EN_SPM FAMILY)"/>
    <property type="match status" value="1"/>
</dbReference>
<evidence type="ECO:0000313" key="1">
    <source>
        <dbReference type="EMBL" id="MCL7034694.1"/>
    </source>
</evidence>
<protein>
    <submittedName>
        <fullName evidence="1">Uncharacterized protein</fullName>
    </submittedName>
</protein>
<dbReference type="PANTHER" id="PTHR33144">
    <property type="entry name" value="OS10G0409366 PROTEIN-RELATED"/>
    <property type="match status" value="1"/>
</dbReference>
<dbReference type="AlphaFoldDB" id="A0AA41SFF7"/>
<name>A0AA41SFF7_PAPNU</name>
<proteinExistence type="predicted"/>
<dbReference type="InterPro" id="IPR004252">
    <property type="entry name" value="Probable_transposase_24"/>
</dbReference>
<gene>
    <name evidence="1" type="ORF">MKW94_019843</name>
</gene>
<comment type="caution">
    <text evidence="1">The sequence shown here is derived from an EMBL/GenBank/DDBJ whole genome shotgun (WGS) entry which is preliminary data.</text>
</comment>